<dbReference type="InterPro" id="IPR014756">
    <property type="entry name" value="Ig_E-set"/>
</dbReference>
<sequence>MAGIAAVVLGAGVGELTAAAFAPSSSPVTVVGGALIDVAPGWAKETAIRLFGAADKMALVVGIVIVLLAIAAGIGILESWTPSIGAVLCGALGVAGIVAAVTRADAGGLAWAPSAVAGGLAAFTIGPLVRRAGGAMAAHGARTAATRPTDDRPVRDRPAEPSRRRFFAWTAATALVGVAAAAGGALLQTGTRAAGAARAALRLPTPAAPAAPIPAAAALHIPGLAPLITPNGQFYRVDTALLVPQVDPGSWSLRIHGMVDHPLTLTWTELLALPLEESYTTLACVSNEVGGSLIGTAKWLGYPIRHLLAQARPRAGADMVLSRSVDGFTASTPLEVLTDDRHAILAVGMNDAPLPMVHGFPVRMVVPGLYGYVSATKWVVDLEVTRFDRATAYWTTQGWAPRGPIKLESRIDVPRTGTVHAGESVIAGVAWQQHTGVAKVEVSVDGGPWVAAQLAPAISADTWVQWHLPWYADHGDHVIRCRATSASGEVQTSRQASPVPDGASGWPETTVHVA</sequence>
<dbReference type="Proteomes" id="UP001500540">
    <property type="component" value="Unassembled WGS sequence"/>
</dbReference>
<dbReference type="PANTHER" id="PTHR19372">
    <property type="entry name" value="SULFITE REDUCTASE"/>
    <property type="match status" value="1"/>
</dbReference>
<protein>
    <submittedName>
        <fullName evidence="4">Molybdopterin-dependent oxidoreductase</fullName>
    </submittedName>
</protein>
<feature type="transmembrane region" description="Helical" evidence="2">
    <location>
        <begin position="57"/>
        <end position="77"/>
    </location>
</feature>
<dbReference type="SUPFAM" id="SSF81296">
    <property type="entry name" value="E set domains"/>
    <property type="match status" value="1"/>
</dbReference>
<keyword evidence="2" id="KW-0812">Transmembrane</keyword>
<feature type="domain" description="Oxidoreductase molybdopterin-binding" evidence="3">
    <location>
        <begin position="243"/>
        <end position="390"/>
    </location>
</feature>
<dbReference type="SUPFAM" id="SSF56524">
    <property type="entry name" value="Oxidoreductase molybdopterin-binding domain"/>
    <property type="match status" value="1"/>
</dbReference>
<feature type="transmembrane region" description="Helical" evidence="2">
    <location>
        <begin position="166"/>
        <end position="187"/>
    </location>
</feature>
<dbReference type="InterPro" id="IPR036374">
    <property type="entry name" value="OxRdtase_Mopterin-bd_sf"/>
</dbReference>
<feature type="region of interest" description="Disordered" evidence="1">
    <location>
        <begin position="139"/>
        <end position="161"/>
    </location>
</feature>
<feature type="compositionally biased region" description="Polar residues" evidence="1">
    <location>
        <begin position="486"/>
        <end position="496"/>
    </location>
</feature>
<evidence type="ECO:0000259" key="3">
    <source>
        <dbReference type="Pfam" id="PF00174"/>
    </source>
</evidence>
<evidence type="ECO:0000256" key="1">
    <source>
        <dbReference type="SAM" id="MobiDB-lite"/>
    </source>
</evidence>
<name>A0ABP7G7I4_9MICO</name>
<evidence type="ECO:0000313" key="5">
    <source>
        <dbReference type="Proteomes" id="UP001500540"/>
    </source>
</evidence>
<dbReference type="Gene3D" id="2.60.40.650">
    <property type="match status" value="1"/>
</dbReference>
<comment type="caution">
    <text evidence="4">The sequence shown here is derived from an EMBL/GenBank/DDBJ whole genome shotgun (WGS) entry which is preliminary data.</text>
</comment>
<feature type="compositionally biased region" description="Basic and acidic residues" evidence="1">
    <location>
        <begin position="148"/>
        <end position="161"/>
    </location>
</feature>
<feature type="transmembrane region" description="Helical" evidence="2">
    <location>
        <begin position="84"/>
        <end position="102"/>
    </location>
</feature>
<dbReference type="EMBL" id="BAABAF010000002">
    <property type="protein sequence ID" value="GAA3758003.1"/>
    <property type="molecule type" value="Genomic_DNA"/>
</dbReference>
<evidence type="ECO:0000313" key="4">
    <source>
        <dbReference type="EMBL" id="GAA3758003.1"/>
    </source>
</evidence>
<dbReference type="Pfam" id="PF00174">
    <property type="entry name" value="Oxidored_molyb"/>
    <property type="match status" value="1"/>
</dbReference>
<evidence type="ECO:0000256" key="2">
    <source>
        <dbReference type="SAM" id="Phobius"/>
    </source>
</evidence>
<dbReference type="InterPro" id="IPR000572">
    <property type="entry name" value="OxRdtase_Mopterin-bd_dom"/>
</dbReference>
<dbReference type="Gene3D" id="3.90.420.10">
    <property type="entry name" value="Oxidoreductase, molybdopterin-binding domain"/>
    <property type="match status" value="1"/>
</dbReference>
<feature type="region of interest" description="Disordered" evidence="1">
    <location>
        <begin position="486"/>
        <end position="514"/>
    </location>
</feature>
<reference evidence="5" key="1">
    <citation type="journal article" date="2019" name="Int. J. Syst. Evol. Microbiol.">
        <title>The Global Catalogue of Microorganisms (GCM) 10K type strain sequencing project: providing services to taxonomists for standard genome sequencing and annotation.</title>
        <authorList>
            <consortium name="The Broad Institute Genomics Platform"/>
            <consortium name="The Broad Institute Genome Sequencing Center for Infectious Disease"/>
            <person name="Wu L."/>
            <person name="Ma J."/>
        </authorList>
    </citation>
    <scope>NUCLEOTIDE SEQUENCE [LARGE SCALE GENOMIC DNA]</scope>
    <source>
        <strain evidence="5">JCM 16950</strain>
    </source>
</reference>
<feature type="transmembrane region" description="Helical" evidence="2">
    <location>
        <begin position="108"/>
        <end position="129"/>
    </location>
</feature>
<keyword evidence="2" id="KW-0472">Membrane</keyword>
<accession>A0ABP7G7I4</accession>
<dbReference type="PANTHER" id="PTHR19372:SF7">
    <property type="entry name" value="SULFITE OXIDASE, MITOCHONDRIAL"/>
    <property type="match status" value="1"/>
</dbReference>
<organism evidence="4 5">
    <name type="scientific">Microbacterium kribbense</name>
    <dbReference type="NCBI Taxonomy" id="433645"/>
    <lineage>
        <taxon>Bacteria</taxon>
        <taxon>Bacillati</taxon>
        <taxon>Actinomycetota</taxon>
        <taxon>Actinomycetes</taxon>
        <taxon>Micrococcales</taxon>
        <taxon>Microbacteriaceae</taxon>
        <taxon>Microbacterium</taxon>
    </lineage>
</organism>
<keyword evidence="2" id="KW-1133">Transmembrane helix</keyword>
<gene>
    <name evidence="4" type="ORF">GCM10022240_08450</name>
</gene>
<proteinExistence type="predicted"/>
<keyword evidence="5" id="KW-1185">Reference proteome</keyword>